<dbReference type="Gene3D" id="3.30.710.10">
    <property type="entry name" value="Potassium Channel Kv1.1, Chain A"/>
    <property type="match status" value="1"/>
</dbReference>
<keyword evidence="3" id="KW-1185">Reference proteome</keyword>
<dbReference type="OMA" id="LAPHYWS"/>
<feature type="compositionally biased region" description="Basic residues" evidence="1">
    <location>
        <begin position="361"/>
        <end position="370"/>
    </location>
</feature>
<dbReference type="AlphaFoldDB" id="A0A060SHB9"/>
<evidence type="ECO:0000313" key="2">
    <source>
        <dbReference type="EMBL" id="CDO73606.1"/>
    </source>
</evidence>
<reference evidence="2" key="1">
    <citation type="submission" date="2014-01" db="EMBL/GenBank/DDBJ databases">
        <title>The genome of the white-rot fungus Pycnoporus cinnabarinus: a basidiomycete model with a versatile arsenal for lignocellulosic biomass breakdown.</title>
        <authorList>
            <person name="Levasseur A."/>
            <person name="Lomascolo A."/>
            <person name="Ruiz-Duenas F.J."/>
            <person name="Uzan E."/>
            <person name="Piumi F."/>
            <person name="Kues U."/>
            <person name="Ram A.F.J."/>
            <person name="Murat C."/>
            <person name="Haon M."/>
            <person name="Benoit I."/>
            <person name="Arfi Y."/>
            <person name="Chevret D."/>
            <person name="Drula E."/>
            <person name="Kwon M.J."/>
            <person name="Gouret P."/>
            <person name="Lesage-Meessen L."/>
            <person name="Lombard V."/>
            <person name="Mariette J."/>
            <person name="Noirot C."/>
            <person name="Park J."/>
            <person name="Patyshakuliyeva A."/>
            <person name="Wieneger R.A.B."/>
            <person name="Wosten H.A.B."/>
            <person name="Martin F."/>
            <person name="Coutinho P.M."/>
            <person name="de Vries R."/>
            <person name="Martinez A.T."/>
            <person name="Klopp C."/>
            <person name="Pontarotti P."/>
            <person name="Henrissat B."/>
            <person name="Record E."/>
        </authorList>
    </citation>
    <scope>NUCLEOTIDE SEQUENCE [LARGE SCALE GENOMIC DNA]</scope>
    <source>
        <strain evidence="2">BRFM137</strain>
    </source>
</reference>
<comment type="caution">
    <text evidence="2">The sequence shown here is derived from an EMBL/GenBank/DDBJ whole genome shotgun (WGS) entry which is preliminary data.</text>
</comment>
<feature type="region of interest" description="Disordered" evidence="1">
    <location>
        <begin position="304"/>
        <end position="396"/>
    </location>
</feature>
<feature type="region of interest" description="Disordered" evidence="1">
    <location>
        <begin position="1"/>
        <end position="38"/>
    </location>
</feature>
<feature type="compositionally biased region" description="Polar residues" evidence="1">
    <location>
        <begin position="1"/>
        <end position="18"/>
    </location>
</feature>
<organism evidence="2 3">
    <name type="scientific">Pycnoporus cinnabarinus</name>
    <name type="common">Cinnabar-red polypore</name>
    <name type="synonym">Trametes cinnabarina</name>
    <dbReference type="NCBI Taxonomy" id="5643"/>
    <lineage>
        <taxon>Eukaryota</taxon>
        <taxon>Fungi</taxon>
        <taxon>Dikarya</taxon>
        <taxon>Basidiomycota</taxon>
        <taxon>Agaricomycotina</taxon>
        <taxon>Agaricomycetes</taxon>
        <taxon>Polyporales</taxon>
        <taxon>Polyporaceae</taxon>
        <taxon>Trametes</taxon>
    </lineage>
</organism>
<feature type="compositionally biased region" description="Acidic residues" evidence="1">
    <location>
        <begin position="307"/>
        <end position="342"/>
    </location>
</feature>
<name>A0A060SHB9_PYCCI</name>
<dbReference type="EMBL" id="CCBP010000122">
    <property type="protein sequence ID" value="CDO73606.1"/>
    <property type="molecule type" value="Genomic_DNA"/>
</dbReference>
<gene>
    <name evidence="2" type="ORF">BN946_scf185014.g76</name>
</gene>
<dbReference type="HOGENOM" id="CLU_068729_0_0_1"/>
<dbReference type="InterPro" id="IPR011333">
    <property type="entry name" value="SKP1/BTB/POZ_sf"/>
</dbReference>
<sequence length="396" mass="43034">MSLADNNASNPAPISHTASAPHPPFARTSGAPSSPYPSLAHRRAMHPLPFVPRPFPPPALAGVPLDYIVTQLRSLAPHYWSRPETSDCTIGMSSHVVPLDADMAPKASGPVVDCDAFRRMGISSTISSESFGLEDGVASKAPTSARKSVRPRRMIMKLHMDYLCAHSSLFRGLLSGASAFDVAVDASTSPADGVVSLPSQSLPRQSSMSSLRLPCILPSSTCAHPVVHLPIPDPASFHHLIHYIYFGSTSFMEEALDIGELSWEGLARNVEYLQMGAEIKLFLGRYWRRTHAYCDYGDSDTDRDYDSEYDSDSDGFMSDEDESTLADPEEDGMCMADDEDGDGISMLKAKAKARARETPRGRQRTTRRLGHATSDPVISHRVAEAGPSTARRNSSK</sequence>
<accession>A0A060SHB9</accession>
<evidence type="ECO:0000256" key="1">
    <source>
        <dbReference type="SAM" id="MobiDB-lite"/>
    </source>
</evidence>
<dbReference type="OrthoDB" id="3366352at2759"/>
<dbReference type="Proteomes" id="UP000029665">
    <property type="component" value="Unassembled WGS sequence"/>
</dbReference>
<evidence type="ECO:0000313" key="3">
    <source>
        <dbReference type="Proteomes" id="UP000029665"/>
    </source>
</evidence>
<protein>
    <recommendedName>
        <fullName evidence="4">BTB domain-containing protein</fullName>
    </recommendedName>
</protein>
<evidence type="ECO:0008006" key="4">
    <source>
        <dbReference type="Google" id="ProtNLM"/>
    </source>
</evidence>
<proteinExistence type="predicted"/>